<dbReference type="EMBL" id="JXJN01018907">
    <property type="status" value="NOT_ANNOTATED_CDS"/>
    <property type="molecule type" value="Genomic_DNA"/>
</dbReference>
<dbReference type="EnsemblMetazoa" id="GPPI037951-RA">
    <property type="protein sequence ID" value="GPPI037951-PA"/>
    <property type="gene ID" value="GPPI037951"/>
</dbReference>
<dbReference type="Proteomes" id="UP000092460">
    <property type="component" value="Unassembled WGS sequence"/>
</dbReference>
<evidence type="ECO:0000313" key="2">
    <source>
        <dbReference type="Proteomes" id="UP000092460"/>
    </source>
</evidence>
<dbReference type="AlphaFoldDB" id="A0A1B0BR46"/>
<accession>A0A1B0BR46</accession>
<organism evidence="1 2">
    <name type="scientific">Glossina palpalis gambiensis</name>
    <dbReference type="NCBI Taxonomy" id="67801"/>
    <lineage>
        <taxon>Eukaryota</taxon>
        <taxon>Metazoa</taxon>
        <taxon>Ecdysozoa</taxon>
        <taxon>Arthropoda</taxon>
        <taxon>Hexapoda</taxon>
        <taxon>Insecta</taxon>
        <taxon>Pterygota</taxon>
        <taxon>Neoptera</taxon>
        <taxon>Endopterygota</taxon>
        <taxon>Diptera</taxon>
        <taxon>Brachycera</taxon>
        <taxon>Muscomorpha</taxon>
        <taxon>Hippoboscoidea</taxon>
        <taxon>Glossinidae</taxon>
        <taxon>Glossina</taxon>
    </lineage>
</organism>
<dbReference type="InterPro" id="IPR012340">
    <property type="entry name" value="NA-bd_OB-fold"/>
</dbReference>
<reference evidence="1" key="2">
    <citation type="submission" date="2020-05" db="UniProtKB">
        <authorList>
            <consortium name="EnsemblMetazoa"/>
        </authorList>
    </citation>
    <scope>IDENTIFICATION</scope>
    <source>
        <strain evidence="1">IAEA</strain>
    </source>
</reference>
<reference evidence="2" key="1">
    <citation type="submission" date="2015-01" db="EMBL/GenBank/DDBJ databases">
        <authorList>
            <person name="Aksoy S."/>
            <person name="Warren W."/>
            <person name="Wilson R.K."/>
        </authorList>
    </citation>
    <scope>NUCLEOTIDE SEQUENCE [LARGE SCALE GENOMIC DNA]</scope>
    <source>
        <strain evidence="2">IAEA</strain>
    </source>
</reference>
<proteinExistence type="predicted"/>
<dbReference type="VEuPathDB" id="VectorBase:GPPI037951"/>
<protein>
    <submittedName>
        <fullName evidence="1">Uncharacterized protein</fullName>
    </submittedName>
</protein>
<dbReference type="STRING" id="67801.A0A1B0BR46"/>
<name>A0A1B0BR46_9MUSC</name>
<keyword evidence="2" id="KW-1185">Reference proteome</keyword>
<sequence length="134" mass="15085">MIQDPKDGQQIVRIISSRNNNVHEVETADTENENFLEKNFGVKRSDFILVEPIEEGDKPNKSGNSSRLAFGRNALRGTITNGRYASNYVKETCDENAEEFKEKFSGPCHLSPNRNRSSLLVAFQDESTSLEDDS</sequence>
<evidence type="ECO:0000313" key="1">
    <source>
        <dbReference type="EnsemblMetazoa" id="GPPI037951-PA"/>
    </source>
</evidence>
<dbReference type="Gene3D" id="2.40.50.140">
    <property type="entry name" value="Nucleic acid-binding proteins"/>
    <property type="match status" value="1"/>
</dbReference>